<protein>
    <submittedName>
        <fullName evidence="2">Uncharacterized protein</fullName>
    </submittedName>
</protein>
<dbReference type="EMBL" id="UGFO01000001">
    <property type="protein sequence ID" value="STM86153.1"/>
    <property type="molecule type" value="Genomic_DNA"/>
</dbReference>
<sequence length="132" mass="15784">MLLIQPGFGLSIKKGHMFGEKESQRKMCLSGCIISIYWLNREATNYWYTCARAAFNDPDWFVKNHHAVRQAKRKANMTYMKAYQKAWKEHRDRYQQDMEKLESENMELRRKLGEAKRDIDAYKRLFNGESHA</sequence>
<proteinExistence type="predicted"/>
<feature type="coiled-coil region" evidence="1">
    <location>
        <begin position="84"/>
        <end position="125"/>
    </location>
</feature>
<dbReference type="RefSeq" id="WP_115210124.1">
    <property type="nucleotide sequence ID" value="NZ_UGFO01000001.1"/>
</dbReference>
<organism evidence="2 3">
    <name type="scientific">Escherichia coli</name>
    <dbReference type="NCBI Taxonomy" id="562"/>
    <lineage>
        <taxon>Bacteria</taxon>
        <taxon>Pseudomonadati</taxon>
        <taxon>Pseudomonadota</taxon>
        <taxon>Gammaproteobacteria</taxon>
        <taxon>Enterobacterales</taxon>
        <taxon>Enterobacteriaceae</taxon>
        <taxon>Escherichia</taxon>
    </lineage>
</organism>
<dbReference type="AlphaFoldDB" id="A0A377E921"/>
<keyword evidence="1" id="KW-0175">Coiled coil</keyword>
<evidence type="ECO:0000256" key="1">
    <source>
        <dbReference type="SAM" id="Coils"/>
    </source>
</evidence>
<name>A0A377E921_ECOLX</name>
<evidence type="ECO:0000313" key="3">
    <source>
        <dbReference type="Proteomes" id="UP000255057"/>
    </source>
</evidence>
<dbReference type="Proteomes" id="UP000255057">
    <property type="component" value="Unassembled WGS sequence"/>
</dbReference>
<accession>A0A377E921</accession>
<reference evidence="2 3" key="1">
    <citation type="submission" date="2018-06" db="EMBL/GenBank/DDBJ databases">
        <authorList>
            <consortium name="Pathogen Informatics"/>
            <person name="Doyle S."/>
        </authorList>
    </citation>
    <scope>NUCLEOTIDE SEQUENCE [LARGE SCALE GENOMIC DNA]</scope>
    <source>
        <strain evidence="2 3">NCTC8960</strain>
    </source>
</reference>
<evidence type="ECO:0000313" key="2">
    <source>
        <dbReference type="EMBL" id="STM86153.1"/>
    </source>
</evidence>
<gene>
    <name evidence="2" type="ORF">NCTC8960_00026</name>
</gene>